<evidence type="ECO:0000256" key="3">
    <source>
        <dbReference type="ARBA" id="ARBA00009859"/>
    </source>
</evidence>
<evidence type="ECO:0000256" key="6">
    <source>
        <dbReference type="ARBA" id="ARBA00022701"/>
    </source>
</evidence>
<keyword evidence="8 13" id="KW-0175">Coiled coil</keyword>
<dbReference type="Pfam" id="PF13851">
    <property type="entry name" value="GAS"/>
    <property type="match status" value="1"/>
</dbReference>
<dbReference type="EMBL" id="BDGG01000009">
    <property type="protein sequence ID" value="GAV03335.1"/>
    <property type="molecule type" value="Genomic_DNA"/>
</dbReference>
<dbReference type="Proteomes" id="UP000186922">
    <property type="component" value="Unassembled WGS sequence"/>
</dbReference>
<keyword evidence="6" id="KW-0493">Microtubule</keyword>
<dbReference type="Gene3D" id="1.10.287.1490">
    <property type="match status" value="1"/>
</dbReference>
<keyword evidence="10" id="KW-0206">Cytoskeleton</keyword>
<evidence type="ECO:0000256" key="8">
    <source>
        <dbReference type="ARBA" id="ARBA00023054"/>
    </source>
</evidence>
<evidence type="ECO:0000259" key="14">
    <source>
        <dbReference type="Pfam" id="PF13851"/>
    </source>
</evidence>
<comment type="caution">
    <text evidence="15">The sequence shown here is derived from an EMBL/GenBank/DDBJ whole genome shotgun (WGS) entry which is preliminary data.</text>
</comment>
<dbReference type="STRING" id="947166.A0A1D1VP28"/>
<evidence type="ECO:0000256" key="11">
    <source>
        <dbReference type="ARBA" id="ARBA00023273"/>
    </source>
</evidence>
<dbReference type="GO" id="GO:0031267">
    <property type="term" value="F:small GTPase binding"/>
    <property type="evidence" value="ECO:0007669"/>
    <property type="project" value="InterPro"/>
</dbReference>
<keyword evidence="16" id="KW-1185">Reference proteome</keyword>
<dbReference type="GO" id="GO:0031514">
    <property type="term" value="C:motile cilium"/>
    <property type="evidence" value="ECO:0007669"/>
    <property type="project" value="UniProtKB-SubCell"/>
</dbReference>
<dbReference type="AlphaFoldDB" id="A0A1D1VP28"/>
<keyword evidence="11" id="KW-0966">Cell projection</keyword>
<evidence type="ECO:0000313" key="15">
    <source>
        <dbReference type="EMBL" id="GAV03335.1"/>
    </source>
</evidence>
<dbReference type="InterPro" id="IPR039308">
    <property type="entry name" value="GAS8"/>
</dbReference>
<dbReference type="PANTHER" id="PTHR31543:SF0">
    <property type="entry name" value="DYNEIN REGULATORY COMPLEX SUBUNIT 4"/>
    <property type="match status" value="1"/>
</dbReference>
<proteinExistence type="inferred from homology"/>
<evidence type="ECO:0000256" key="5">
    <source>
        <dbReference type="ARBA" id="ARBA00022490"/>
    </source>
</evidence>
<accession>A0A1D1VP28</accession>
<name>A0A1D1VP28_RAMVA</name>
<keyword evidence="9" id="KW-0969">Cilium</keyword>
<comment type="similarity">
    <text evidence="3">Belongs to the DRC4 family.</text>
</comment>
<feature type="coiled-coil region" evidence="13">
    <location>
        <begin position="301"/>
        <end position="342"/>
    </location>
</feature>
<feature type="coiled-coil region" evidence="13">
    <location>
        <begin position="122"/>
        <end position="149"/>
    </location>
</feature>
<dbReference type="GO" id="GO:0005794">
    <property type="term" value="C:Golgi apparatus"/>
    <property type="evidence" value="ECO:0007669"/>
    <property type="project" value="TreeGrafter"/>
</dbReference>
<evidence type="ECO:0000256" key="9">
    <source>
        <dbReference type="ARBA" id="ARBA00023069"/>
    </source>
</evidence>
<gene>
    <name evidence="15" type="primary">RvY_13776-1</name>
    <name evidence="15" type="synonym">RvY_13776.1</name>
    <name evidence="15" type="ORF">RvY_13776</name>
</gene>
<dbReference type="GO" id="GO:0048870">
    <property type="term" value="P:cell motility"/>
    <property type="evidence" value="ECO:0007669"/>
    <property type="project" value="InterPro"/>
</dbReference>
<evidence type="ECO:0000256" key="2">
    <source>
        <dbReference type="ARBA" id="ARBA00004245"/>
    </source>
</evidence>
<dbReference type="OrthoDB" id="275583at2759"/>
<reference evidence="15 16" key="1">
    <citation type="journal article" date="2016" name="Nat. Commun.">
        <title>Extremotolerant tardigrade genome and improved radiotolerance of human cultured cells by tardigrade-unique protein.</title>
        <authorList>
            <person name="Hashimoto T."/>
            <person name="Horikawa D.D."/>
            <person name="Saito Y."/>
            <person name="Kuwahara H."/>
            <person name="Kozuka-Hata H."/>
            <person name="Shin-I T."/>
            <person name="Minakuchi Y."/>
            <person name="Ohishi K."/>
            <person name="Motoyama A."/>
            <person name="Aizu T."/>
            <person name="Enomoto A."/>
            <person name="Kondo K."/>
            <person name="Tanaka S."/>
            <person name="Hara Y."/>
            <person name="Koshikawa S."/>
            <person name="Sagara H."/>
            <person name="Miura T."/>
            <person name="Yokobori S."/>
            <person name="Miyagawa K."/>
            <person name="Suzuki Y."/>
            <person name="Kubo T."/>
            <person name="Oyama M."/>
            <person name="Kohara Y."/>
            <person name="Fujiyama A."/>
            <person name="Arakawa K."/>
            <person name="Katayama T."/>
            <person name="Toyoda A."/>
            <person name="Kunieda T."/>
        </authorList>
    </citation>
    <scope>NUCLEOTIDE SEQUENCE [LARGE SCALE GENOMIC DNA]</scope>
    <source>
        <strain evidence="15 16">YOKOZUNA-1</strain>
    </source>
</reference>
<evidence type="ECO:0000256" key="10">
    <source>
        <dbReference type="ARBA" id="ARBA00023212"/>
    </source>
</evidence>
<dbReference type="GO" id="GO:0008017">
    <property type="term" value="F:microtubule binding"/>
    <property type="evidence" value="ECO:0007669"/>
    <property type="project" value="InterPro"/>
</dbReference>
<keyword evidence="7" id="KW-0282">Flagellum</keyword>
<evidence type="ECO:0000313" key="16">
    <source>
        <dbReference type="Proteomes" id="UP000186922"/>
    </source>
</evidence>
<dbReference type="GO" id="GO:0005874">
    <property type="term" value="C:microtubule"/>
    <property type="evidence" value="ECO:0007669"/>
    <property type="project" value="UniProtKB-KW"/>
</dbReference>
<feature type="domain" description="Growth arrest-specific protein 8" evidence="14">
    <location>
        <begin position="216"/>
        <end position="397"/>
    </location>
</feature>
<protein>
    <recommendedName>
        <fullName evidence="4">Dynein regulatory complex subunit 4</fullName>
    </recommendedName>
    <alternativeName>
        <fullName evidence="12">Growth arrest-specific protein 8</fullName>
    </alternativeName>
</protein>
<dbReference type="InterPro" id="IPR025593">
    <property type="entry name" value="GAS8_dom"/>
</dbReference>
<comment type="subcellular location">
    <subcellularLocation>
        <location evidence="1">Cell projection</location>
        <location evidence="1">Cilium</location>
        <location evidence="1">Flagellum</location>
    </subcellularLocation>
    <subcellularLocation>
        <location evidence="2">Cytoplasm</location>
        <location evidence="2">Cytoskeleton</location>
    </subcellularLocation>
</comment>
<keyword evidence="5" id="KW-0963">Cytoplasm</keyword>
<evidence type="ECO:0000256" key="4">
    <source>
        <dbReference type="ARBA" id="ARBA00021301"/>
    </source>
</evidence>
<dbReference type="PANTHER" id="PTHR31543">
    <property type="entry name" value="DYNEIN REGULATORY COMPLEX SUBUNIT 4"/>
    <property type="match status" value="1"/>
</dbReference>
<evidence type="ECO:0000256" key="1">
    <source>
        <dbReference type="ARBA" id="ARBA00004230"/>
    </source>
</evidence>
<organism evidence="15 16">
    <name type="scientific">Ramazzottius varieornatus</name>
    <name type="common">Water bear</name>
    <name type="synonym">Tardigrade</name>
    <dbReference type="NCBI Taxonomy" id="947166"/>
    <lineage>
        <taxon>Eukaryota</taxon>
        <taxon>Metazoa</taxon>
        <taxon>Ecdysozoa</taxon>
        <taxon>Tardigrada</taxon>
        <taxon>Eutardigrada</taxon>
        <taxon>Parachela</taxon>
        <taxon>Hypsibioidea</taxon>
        <taxon>Ramazzottiidae</taxon>
        <taxon>Ramazzottius</taxon>
    </lineage>
</organism>
<sequence>MSTEEGISSSNTDAADGLAMTDDQIVKNIIERVKELYSLKKQRALEEQERDLFFRQLEVARDELVQNEARFLSTHKDIDKVKESQHLEQKVNQQRARHLRYEQSREIEVEERAQDRVSLALATATARKREELRAQAERLQKETTEERRAAAQSIKELSHKLDLESQEVRQNFVEALEDRRQYFRREREEAWEEAATDLETCCRKADQHRLTSMHHLQVNFERNFHDVKRYYQELTYHNLSLIQDLRGQSSAVKQHINNLAQRLRETQARNKRFHQPMQKRQQQLGELRKQVELFSKDQAAFARVNREITLLKNERTTLQREIAELESECQMLQANVKSSRANYVSAAEEAKHIVGLEASMVRNKTFHLNRELSRLKAEIRHMASQGHIPAEEALDHIEMLEQECLKNLTLKNDLKQSVTKMTKVYNDTLKTIRCLNEDFYLDLDIPAISQDLKMDNQLAGKPAEVLRSRKQKG</sequence>
<evidence type="ECO:0000256" key="7">
    <source>
        <dbReference type="ARBA" id="ARBA00022846"/>
    </source>
</evidence>
<evidence type="ECO:0000256" key="13">
    <source>
        <dbReference type="SAM" id="Coils"/>
    </source>
</evidence>
<evidence type="ECO:0000256" key="12">
    <source>
        <dbReference type="ARBA" id="ARBA00031568"/>
    </source>
</evidence>